<dbReference type="Pfam" id="PF04773">
    <property type="entry name" value="FecR"/>
    <property type="match status" value="1"/>
</dbReference>
<dbReference type="PANTHER" id="PTHR30273:SF2">
    <property type="entry name" value="PROTEIN FECR"/>
    <property type="match status" value="1"/>
</dbReference>
<keyword evidence="4" id="KW-1185">Reference proteome</keyword>
<evidence type="ECO:0000259" key="1">
    <source>
        <dbReference type="Pfam" id="PF04773"/>
    </source>
</evidence>
<dbReference type="Proteomes" id="UP000289792">
    <property type="component" value="Unassembled WGS sequence"/>
</dbReference>
<comment type="caution">
    <text evidence="3">The sequence shown here is derived from an EMBL/GenBank/DDBJ whole genome shotgun (WGS) entry which is preliminary data.</text>
</comment>
<protein>
    <submittedName>
        <fullName evidence="3">FecR family protein</fullName>
    </submittedName>
</protein>
<evidence type="ECO:0000259" key="2">
    <source>
        <dbReference type="Pfam" id="PF16344"/>
    </source>
</evidence>
<dbReference type="EMBL" id="SDDZ01000003">
    <property type="protein sequence ID" value="RXJ50442.1"/>
    <property type="molecule type" value="Genomic_DNA"/>
</dbReference>
<dbReference type="OrthoDB" id="704021at2"/>
<proteinExistence type="predicted"/>
<feature type="domain" description="FecR protein" evidence="1">
    <location>
        <begin position="170"/>
        <end position="262"/>
    </location>
</feature>
<evidence type="ECO:0000313" key="3">
    <source>
        <dbReference type="EMBL" id="RXJ50442.1"/>
    </source>
</evidence>
<sequence length="379" mass="42804">MTSKSSLKLVLEIIADTGKITPELLSHLTNDERQLIETIILQGSVNESLNFLKNIDSEVEWKLVENRLIKPKALVTPLWKSIIRYAAIFVTLFALVYAIQNKNNVEVPHQVSEKDNIRLMLGNDQVKVLAQGGTEDIVVSGEIVANYVGSSIIYNSHTGINQLIFHQVVVPYGKVLDIELSDGTVVHLNSGSKMRYPVQFLEGKSREVFVEGEAYFDVSKDKKHPFIVNADAVSIEVLGTKFAVSTYTEDLEINAVLVEGSISMSNSYIPEDVITLTPGTKGSWDKTGHQTKMEDVDVENYISWMKGELVFRNTPFEIMEKKLERKYNVEIKNNNSLLSKKVFNASFSENIESIEDVLKYISELYPFNYKISNNHILIY</sequence>
<name>A0A4Q0XJI2_9FLAO</name>
<dbReference type="Pfam" id="PF16344">
    <property type="entry name" value="FecR_C"/>
    <property type="match status" value="1"/>
</dbReference>
<dbReference type="InterPro" id="IPR012373">
    <property type="entry name" value="Ferrdict_sens_TM"/>
</dbReference>
<feature type="domain" description="Protein FecR C-terminal" evidence="2">
    <location>
        <begin position="308"/>
        <end position="378"/>
    </location>
</feature>
<organism evidence="3 4">
    <name type="scientific">Gelidibacter gilvus</name>
    <dbReference type="NCBI Taxonomy" id="59602"/>
    <lineage>
        <taxon>Bacteria</taxon>
        <taxon>Pseudomonadati</taxon>
        <taxon>Bacteroidota</taxon>
        <taxon>Flavobacteriia</taxon>
        <taxon>Flavobacteriales</taxon>
        <taxon>Flavobacteriaceae</taxon>
        <taxon>Gelidibacter</taxon>
    </lineage>
</organism>
<dbReference type="RefSeq" id="WP_129016561.1">
    <property type="nucleotide sequence ID" value="NZ_SDDZ01000003.1"/>
</dbReference>
<dbReference type="Gene3D" id="3.55.50.30">
    <property type="match status" value="1"/>
</dbReference>
<dbReference type="PANTHER" id="PTHR30273">
    <property type="entry name" value="PERIPLASMIC SIGNAL SENSOR AND SIGMA FACTOR ACTIVATOR FECR-RELATED"/>
    <property type="match status" value="1"/>
</dbReference>
<dbReference type="GO" id="GO:0016989">
    <property type="term" value="F:sigma factor antagonist activity"/>
    <property type="evidence" value="ECO:0007669"/>
    <property type="project" value="TreeGrafter"/>
</dbReference>
<dbReference type="InterPro" id="IPR006860">
    <property type="entry name" value="FecR"/>
</dbReference>
<gene>
    <name evidence="3" type="ORF">ESZ48_06640</name>
</gene>
<dbReference type="Gene3D" id="2.60.120.1440">
    <property type="match status" value="1"/>
</dbReference>
<evidence type="ECO:0000313" key="4">
    <source>
        <dbReference type="Proteomes" id="UP000289792"/>
    </source>
</evidence>
<reference evidence="3 4" key="1">
    <citation type="submission" date="2019-01" db="EMBL/GenBank/DDBJ databases">
        <title>Genome sequence of the Antarctic species Gelidibacter gilvus ACAM 158(T).</title>
        <authorList>
            <person name="Bowman J.P."/>
        </authorList>
    </citation>
    <scope>NUCLEOTIDE SEQUENCE [LARGE SCALE GENOMIC DNA]</scope>
    <source>
        <strain evidence="3 4">IC158</strain>
    </source>
</reference>
<dbReference type="InterPro" id="IPR032508">
    <property type="entry name" value="FecR_C"/>
</dbReference>
<accession>A0A4Q0XJI2</accession>
<dbReference type="AlphaFoldDB" id="A0A4Q0XJI2"/>